<evidence type="ECO:0000256" key="4">
    <source>
        <dbReference type="ARBA" id="ARBA00023136"/>
    </source>
</evidence>
<keyword evidence="5" id="KW-0675">Receptor</keyword>
<proteinExistence type="predicted"/>
<evidence type="ECO:0000256" key="3">
    <source>
        <dbReference type="ARBA" id="ARBA00022989"/>
    </source>
</evidence>
<dbReference type="GO" id="GO:0004930">
    <property type="term" value="F:G protein-coupled receptor activity"/>
    <property type="evidence" value="ECO:0007669"/>
    <property type="project" value="InterPro"/>
</dbReference>
<evidence type="ECO:0000256" key="6">
    <source>
        <dbReference type="ARBA" id="ARBA00023180"/>
    </source>
</evidence>
<dbReference type="EMBL" id="JANPWB010000004">
    <property type="protein sequence ID" value="KAJ1195240.1"/>
    <property type="molecule type" value="Genomic_DNA"/>
</dbReference>
<comment type="subcellular location">
    <subcellularLocation>
        <location evidence="1">Membrane</location>
        <topology evidence="1">Multi-pass membrane protein</topology>
    </subcellularLocation>
</comment>
<dbReference type="PANTHER" id="PTHR24061:SF599">
    <property type="entry name" value="G-PROTEIN COUPLED RECEPTORS FAMILY 3 PROFILE DOMAIN-CONTAINING PROTEIN"/>
    <property type="match status" value="1"/>
</dbReference>
<keyword evidence="4" id="KW-0472">Membrane</keyword>
<dbReference type="FunFam" id="3.40.50.2300:FF:000728">
    <property type="entry name" value="Uncharacterized protein"/>
    <property type="match status" value="1"/>
</dbReference>
<reference evidence="8" key="1">
    <citation type="journal article" date="2022" name="bioRxiv">
        <title>Sequencing and chromosome-scale assembly of the giantPleurodeles waltlgenome.</title>
        <authorList>
            <person name="Brown T."/>
            <person name="Elewa A."/>
            <person name="Iarovenko S."/>
            <person name="Subramanian E."/>
            <person name="Araus A.J."/>
            <person name="Petzold A."/>
            <person name="Susuki M."/>
            <person name="Suzuki K.-i.T."/>
            <person name="Hayashi T."/>
            <person name="Toyoda A."/>
            <person name="Oliveira C."/>
            <person name="Osipova E."/>
            <person name="Leigh N.D."/>
            <person name="Simon A."/>
            <person name="Yun M.H."/>
        </authorList>
    </citation>
    <scope>NUCLEOTIDE SEQUENCE</scope>
    <source>
        <strain evidence="8">20211129_DDA</strain>
        <tissue evidence="8">Liver</tissue>
    </source>
</reference>
<evidence type="ECO:0000313" key="9">
    <source>
        <dbReference type="Proteomes" id="UP001066276"/>
    </source>
</evidence>
<dbReference type="AlphaFoldDB" id="A0AAV7V4Q0"/>
<sequence>MALIFAVEEINRNPELLPNLTLGYQIYDSCGSEMKALQGTMSTFSHKTEAVPNYSCRKKNTLCGFIGDFTSATTLPMAQLVGVYRYPQISFGALNPIFSDKLKFPSFFRTVPNELSVFAGITQLLKHFGWTWVGILASNDDSGERAIQDLKMMISQSGGCVEFSYTLSLDLTEDNTKRIDQIVAAIQNCTAQVIIVYSTSAAMTIEFLYQSWKKVHHKIWIGSVNMSFSQATNDLDNLTVLNGTLTFSIKEGQIPGFEDFLYDISPLKYPDDDAVWELWIYMFNCSSYSEDNMIQRYIQFLPLCSENDTLRCYDLSAINAFSFRFTYSVYTAVYALAHALHDMYVSESRSGSATGSFKLNFKPWKVRDYCMQCLRQHSPMNTDYQC</sequence>
<keyword evidence="6" id="KW-0325">Glycoprotein</keyword>
<dbReference type="SUPFAM" id="SSF53822">
    <property type="entry name" value="Periplasmic binding protein-like I"/>
    <property type="match status" value="1"/>
</dbReference>
<dbReference type="InterPro" id="IPR001828">
    <property type="entry name" value="ANF_lig-bd_rcpt"/>
</dbReference>
<gene>
    <name evidence="8" type="ORF">NDU88_004521</name>
</gene>
<evidence type="ECO:0000256" key="5">
    <source>
        <dbReference type="ARBA" id="ARBA00023170"/>
    </source>
</evidence>
<dbReference type="InterPro" id="IPR000068">
    <property type="entry name" value="GPCR_3_Ca_sens_rcpt-rel"/>
</dbReference>
<dbReference type="Proteomes" id="UP001066276">
    <property type="component" value="Chromosome 2_2"/>
</dbReference>
<comment type="caution">
    <text evidence="8">The sequence shown here is derived from an EMBL/GenBank/DDBJ whole genome shotgun (WGS) entry which is preliminary data.</text>
</comment>
<dbReference type="PRINTS" id="PR00592">
    <property type="entry name" value="CASENSINGR"/>
</dbReference>
<dbReference type="Gene3D" id="3.40.50.2300">
    <property type="match status" value="2"/>
</dbReference>
<dbReference type="Pfam" id="PF01094">
    <property type="entry name" value="ANF_receptor"/>
    <property type="match status" value="1"/>
</dbReference>
<name>A0AAV7V4Q0_PLEWA</name>
<protein>
    <recommendedName>
        <fullName evidence="7">Receptor ligand binding region domain-containing protein</fullName>
    </recommendedName>
</protein>
<evidence type="ECO:0000313" key="8">
    <source>
        <dbReference type="EMBL" id="KAJ1195240.1"/>
    </source>
</evidence>
<dbReference type="PANTHER" id="PTHR24061">
    <property type="entry name" value="CALCIUM-SENSING RECEPTOR-RELATED"/>
    <property type="match status" value="1"/>
</dbReference>
<evidence type="ECO:0000256" key="2">
    <source>
        <dbReference type="ARBA" id="ARBA00022692"/>
    </source>
</evidence>
<feature type="domain" description="Receptor ligand binding region" evidence="7">
    <location>
        <begin position="2"/>
        <end position="364"/>
    </location>
</feature>
<organism evidence="8 9">
    <name type="scientific">Pleurodeles waltl</name>
    <name type="common">Iberian ribbed newt</name>
    <dbReference type="NCBI Taxonomy" id="8319"/>
    <lineage>
        <taxon>Eukaryota</taxon>
        <taxon>Metazoa</taxon>
        <taxon>Chordata</taxon>
        <taxon>Craniata</taxon>
        <taxon>Vertebrata</taxon>
        <taxon>Euteleostomi</taxon>
        <taxon>Amphibia</taxon>
        <taxon>Batrachia</taxon>
        <taxon>Caudata</taxon>
        <taxon>Salamandroidea</taxon>
        <taxon>Salamandridae</taxon>
        <taxon>Pleurodelinae</taxon>
        <taxon>Pleurodeles</taxon>
    </lineage>
</organism>
<dbReference type="PRINTS" id="PR00248">
    <property type="entry name" value="GPCRMGR"/>
</dbReference>
<keyword evidence="3" id="KW-1133">Transmembrane helix</keyword>
<keyword evidence="2" id="KW-0812">Transmembrane</keyword>
<dbReference type="InterPro" id="IPR028082">
    <property type="entry name" value="Peripla_BP_I"/>
</dbReference>
<evidence type="ECO:0000259" key="7">
    <source>
        <dbReference type="Pfam" id="PF01094"/>
    </source>
</evidence>
<evidence type="ECO:0000256" key="1">
    <source>
        <dbReference type="ARBA" id="ARBA00004141"/>
    </source>
</evidence>
<dbReference type="InterPro" id="IPR000337">
    <property type="entry name" value="GPCR_3"/>
</dbReference>
<dbReference type="GO" id="GO:0005886">
    <property type="term" value="C:plasma membrane"/>
    <property type="evidence" value="ECO:0007669"/>
    <property type="project" value="TreeGrafter"/>
</dbReference>
<dbReference type="FunFam" id="3.40.50.2300:FF:000334">
    <property type="entry name" value="Vomeronasal 2, receptor 56"/>
    <property type="match status" value="1"/>
</dbReference>
<accession>A0AAV7V4Q0</accession>
<keyword evidence="9" id="KW-1185">Reference proteome</keyword>